<dbReference type="Pfam" id="PF01330">
    <property type="entry name" value="RuvA_N"/>
    <property type="match status" value="1"/>
</dbReference>
<dbReference type="SMART" id="SM00278">
    <property type="entry name" value="HhH1"/>
    <property type="match status" value="2"/>
</dbReference>
<reference evidence="6" key="1">
    <citation type="submission" date="2019-08" db="EMBL/GenBank/DDBJ databases">
        <authorList>
            <person name="Kucharzyk K."/>
            <person name="Murdoch R.W."/>
            <person name="Higgins S."/>
            <person name="Loffler F."/>
        </authorList>
    </citation>
    <scope>NUCLEOTIDE SEQUENCE</scope>
</reference>
<dbReference type="GO" id="GO:0009379">
    <property type="term" value="C:Holliday junction helicase complex"/>
    <property type="evidence" value="ECO:0007669"/>
    <property type="project" value="InterPro"/>
</dbReference>
<dbReference type="HAMAP" id="MF_00031">
    <property type="entry name" value="DNA_HJ_migration_RuvA"/>
    <property type="match status" value="1"/>
</dbReference>
<dbReference type="Gene3D" id="1.10.150.20">
    <property type="entry name" value="5' to 3' exonuclease, C-terminal subdomain"/>
    <property type="match status" value="1"/>
</dbReference>
<dbReference type="Pfam" id="PF14520">
    <property type="entry name" value="HHH_5"/>
    <property type="match status" value="1"/>
</dbReference>
<evidence type="ECO:0000256" key="2">
    <source>
        <dbReference type="ARBA" id="ARBA00022763"/>
    </source>
</evidence>
<dbReference type="CDD" id="cd14332">
    <property type="entry name" value="UBA_RuvA_C"/>
    <property type="match status" value="1"/>
</dbReference>
<keyword evidence="6" id="KW-0378">Hydrolase</keyword>
<dbReference type="SUPFAM" id="SSF47781">
    <property type="entry name" value="RuvA domain 2-like"/>
    <property type="match status" value="1"/>
</dbReference>
<dbReference type="SUPFAM" id="SSF50249">
    <property type="entry name" value="Nucleic acid-binding proteins"/>
    <property type="match status" value="1"/>
</dbReference>
<gene>
    <name evidence="6" type="primary">ruvA_5</name>
    <name evidence="6" type="ORF">SDC9_12387</name>
</gene>
<keyword evidence="1" id="KW-0963">Cytoplasm</keyword>
<dbReference type="AlphaFoldDB" id="A0A644TII4"/>
<comment type="caution">
    <text evidence="6">The sequence shown here is derived from an EMBL/GenBank/DDBJ whole genome shotgun (WGS) entry which is preliminary data.</text>
</comment>
<name>A0A644TII4_9ZZZZ</name>
<dbReference type="GO" id="GO:0006310">
    <property type="term" value="P:DNA recombination"/>
    <property type="evidence" value="ECO:0007669"/>
    <property type="project" value="InterPro"/>
</dbReference>
<evidence type="ECO:0000313" key="6">
    <source>
        <dbReference type="EMBL" id="MPL66700.1"/>
    </source>
</evidence>
<dbReference type="EMBL" id="VSSQ01000033">
    <property type="protein sequence ID" value="MPL66700.1"/>
    <property type="molecule type" value="Genomic_DNA"/>
</dbReference>
<dbReference type="GO" id="GO:0016787">
    <property type="term" value="F:hydrolase activity"/>
    <property type="evidence" value="ECO:0007669"/>
    <property type="project" value="UniProtKB-KW"/>
</dbReference>
<dbReference type="SUPFAM" id="SSF46929">
    <property type="entry name" value="DNA helicase RuvA subunit, C-terminal domain"/>
    <property type="match status" value="1"/>
</dbReference>
<evidence type="ECO:0000256" key="3">
    <source>
        <dbReference type="ARBA" id="ARBA00023125"/>
    </source>
</evidence>
<dbReference type="InterPro" id="IPR012340">
    <property type="entry name" value="NA-bd_OB-fold"/>
</dbReference>
<dbReference type="Gene3D" id="2.40.50.140">
    <property type="entry name" value="Nucleic acid-binding proteins"/>
    <property type="match status" value="1"/>
</dbReference>
<keyword evidence="3" id="KW-0238">DNA-binding</keyword>
<evidence type="ECO:0000259" key="5">
    <source>
        <dbReference type="SMART" id="SM00278"/>
    </source>
</evidence>
<feature type="domain" description="Helix-hairpin-helix DNA-binding motif class 1" evidence="5">
    <location>
        <begin position="107"/>
        <end position="126"/>
    </location>
</feature>
<keyword evidence="2" id="KW-0227">DNA damage</keyword>
<dbReference type="GO" id="GO:0009378">
    <property type="term" value="F:four-way junction helicase activity"/>
    <property type="evidence" value="ECO:0007669"/>
    <property type="project" value="InterPro"/>
</dbReference>
<dbReference type="GO" id="GO:0003677">
    <property type="term" value="F:DNA binding"/>
    <property type="evidence" value="ECO:0007669"/>
    <property type="project" value="UniProtKB-KW"/>
</dbReference>
<evidence type="ECO:0000256" key="1">
    <source>
        <dbReference type="ARBA" id="ARBA00022490"/>
    </source>
</evidence>
<dbReference type="InterPro" id="IPR003583">
    <property type="entry name" value="Hlx-hairpin-Hlx_DNA-bd_motif"/>
</dbReference>
<keyword evidence="6" id="KW-0347">Helicase</keyword>
<dbReference type="InterPro" id="IPR000085">
    <property type="entry name" value="RuvA"/>
</dbReference>
<dbReference type="InterPro" id="IPR010994">
    <property type="entry name" value="RuvA_2-like"/>
</dbReference>
<keyword evidence="6" id="KW-0067">ATP-binding</keyword>
<sequence length="193" mass="21474">MYEFIEGKFEYKTPSTLVVNAMGVGFLVEISLTTYSEIKSMDSGRILIHFVVREDAQQLFGFFTAKERELFRYLISVNGVGVNTARMMLSSMNTGELHSAIVKEDINALRQVKGIGAKTAQRVILELKDSLSKLDIEISNTNTVNNKSKDEALLALQTLGFSKLIVERALDKIVQSNPDASVELLIKQALKVL</sequence>
<dbReference type="NCBIfam" id="TIGR00084">
    <property type="entry name" value="ruvA"/>
    <property type="match status" value="1"/>
</dbReference>
<keyword evidence="4" id="KW-0234">DNA repair</keyword>
<organism evidence="6">
    <name type="scientific">bioreactor metagenome</name>
    <dbReference type="NCBI Taxonomy" id="1076179"/>
    <lineage>
        <taxon>unclassified sequences</taxon>
        <taxon>metagenomes</taxon>
        <taxon>ecological metagenomes</taxon>
    </lineage>
</organism>
<dbReference type="InterPro" id="IPR013849">
    <property type="entry name" value="DNA_helicase_Holl-junc_RuvA_I"/>
</dbReference>
<dbReference type="InterPro" id="IPR036267">
    <property type="entry name" value="RuvA_C_sf"/>
</dbReference>
<accession>A0A644TII4</accession>
<dbReference type="Pfam" id="PF07499">
    <property type="entry name" value="RuvA_C"/>
    <property type="match status" value="1"/>
</dbReference>
<evidence type="ECO:0000256" key="4">
    <source>
        <dbReference type="ARBA" id="ARBA00023204"/>
    </source>
</evidence>
<dbReference type="GO" id="GO:0005524">
    <property type="term" value="F:ATP binding"/>
    <property type="evidence" value="ECO:0007669"/>
    <property type="project" value="InterPro"/>
</dbReference>
<protein>
    <submittedName>
        <fullName evidence="6">Holliday junction ATP-dependent DNA helicase RuvA</fullName>
        <ecNumber evidence="6">3.6.4.12</ecNumber>
    </submittedName>
</protein>
<proteinExistence type="inferred from homology"/>
<dbReference type="InterPro" id="IPR011114">
    <property type="entry name" value="RuvA_C"/>
</dbReference>
<dbReference type="EC" id="3.6.4.12" evidence="6"/>
<dbReference type="GO" id="GO:0006281">
    <property type="term" value="P:DNA repair"/>
    <property type="evidence" value="ECO:0007669"/>
    <property type="project" value="UniProtKB-KW"/>
</dbReference>
<dbReference type="Gene3D" id="1.10.8.10">
    <property type="entry name" value="DNA helicase RuvA subunit, C-terminal domain"/>
    <property type="match status" value="1"/>
</dbReference>
<feature type="domain" description="Helix-hairpin-helix DNA-binding motif class 1" evidence="5">
    <location>
        <begin position="72"/>
        <end position="91"/>
    </location>
</feature>
<keyword evidence="6" id="KW-0547">Nucleotide-binding</keyword>